<dbReference type="AlphaFoldDB" id="A0A7X3D0Q7"/>
<name>A0A7X3D0Q7_9FLAO</name>
<dbReference type="GO" id="GO:0008234">
    <property type="term" value="F:cysteine-type peptidase activity"/>
    <property type="evidence" value="ECO:0007669"/>
    <property type="project" value="UniProtKB-KW"/>
</dbReference>
<sequence>MGKNKEPSVAVSYEPVTDVSEDNDNVEVEEIIITPLQIKYAEILEVAPEKITNVELYSFIDEWMGTPYLLGGESKTGIDCSSFAQRLFIGVYDWYIERTAQKQMDSEATHTWSDPEFLEEGDLVFFRAAGDRGATITHVGIYLGNDKFVNATSRVGKTGSSGVKISDLSETYWKKRFFAGGRRVNTKS</sequence>
<dbReference type="GO" id="GO:0006508">
    <property type="term" value="P:proteolysis"/>
    <property type="evidence" value="ECO:0007669"/>
    <property type="project" value="UniProtKB-KW"/>
</dbReference>
<feature type="domain" description="NlpC/P60" evidence="6">
    <location>
        <begin position="50"/>
        <end position="184"/>
    </location>
</feature>
<dbReference type="Proteomes" id="UP000540519">
    <property type="component" value="Unassembled WGS sequence"/>
</dbReference>
<dbReference type="InterPro" id="IPR000064">
    <property type="entry name" value="NLP_P60_dom"/>
</dbReference>
<organism evidence="7 8">
    <name type="scientific">Zobellia amurskyensis</name>
    <dbReference type="NCBI Taxonomy" id="248905"/>
    <lineage>
        <taxon>Bacteria</taxon>
        <taxon>Pseudomonadati</taxon>
        <taxon>Bacteroidota</taxon>
        <taxon>Flavobacteriia</taxon>
        <taxon>Flavobacteriales</taxon>
        <taxon>Flavobacteriaceae</taxon>
        <taxon>Zobellia</taxon>
    </lineage>
</organism>
<keyword evidence="2" id="KW-0645">Protease</keyword>
<proteinExistence type="inferred from homology"/>
<comment type="caution">
    <text evidence="7">The sequence shown here is derived from an EMBL/GenBank/DDBJ whole genome shotgun (WGS) entry which is preliminary data.</text>
</comment>
<gene>
    <name evidence="7" type="ORF">D9O36_02485</name>
</gene>
<evidence type="ECO:0000256" key="4">
    <source>
        <dbReference type="ARBA" id="ARBA00022801"/>
    </source>
</evidence>
<dbReference type="PROSITE" id="PS51935">
    <property type="entry name" value="NLPC_P60"/>
    <property type="match status" value="1"/>
</dbReference>
<dbReference type="SUPFAM" id="SSF54001">
    <property type="entry name" value="Cysteine proteinases"/>
    <property type="match status" value="1"/>
</dbReference>
<reference evidence="7 8" key="1">
    <citation type="journal article" date="2019" name="Mar. Drugs">
        <title>Comparative Genomics and CAZyme Genome Repertoires of Marine Zobellia amurskyensis KMM 3526(T) and Zobellia laminariae KMM 3676(T).</title>
        <authorList>
            <person name="Chernysheva N."/>
            <person name="Bystritskaya E."/>
            <person name="Stenkova A."/>
            <person name="Golovkin I."/>
            <person name="Nedashkovskaya O."/>
            <person name="Isaeva M."/>
        </authorList>
    </citation>
    <scope>NUCLEOTIDE SEQUENCE [LARGE SCALE GENOMIC DNA]</scope>
    <source>
        <strain evidence="7 8">KMM 3526</strain>
    </source>
</reference>
<evidence type="ECO:0000256" key="5">
    <source>
        <dbReference type="ARBA" id="ARBA00022807"/>
    </source>
</evidence>
<evidence type="ECO:0000256" key="1">
    <source>
        <dbReference type="ARBA" id="ARBA00007074"/>
    </source>
</evidence>
<keyword evidence="3" id="KW-0732">Signal</keyword>
<keyword evidence="4" id="KW-0378">Hydrolase</keyword>
<comment type="similarity">
    <text evidence="1">Belongs to the peptidase C40 family.</text>
</comment>
<protein>
    <recommendedName>
        <fullName evidence="6">NlpC/P60 domain-containing protein</fullName>
    </recommendedName>
</protein>
<dbReference type="RefSeq" id="WP_155598701.1">
    <property type="nucleotide sequence ID" value="NZ_RCNR01000003.1"/>
</dbReference>
<evidence type="ECO:0000256" key="3">
    <source>
        <dbReference type="ARBA" id="ARBA00022729"/>
    </source>
</evidence>
<evidence type="ECO:0000256" key="2">
    <source>
        <dbReference type="ARBA" id="ARBA00022670"/>
    </source>
</evidence>
<dbReference type="Pfam" id="PF00877">
    <property type="entry name" value="NLPC_P60"/>
    <property type="match status" value="1"/>
</dbReference>
<dbReference type="EMBL" id="RCNR01000003">
    <property type="protein sequence ID" value="MUH34698.1"/>
    <property type="molecule type" value="Genomic_DNA"/>
</dbReference>
<dbReference type="PANTHER" id="PTHR47360">
    <property type="entry name" value="MUREIN DD-ENDOPEPTIDASE MEPS/MUREIN LD-CARBOXYPEPTIDASE"/>
    <property type="match status" value="1"/>
</dbReference>
<evidence type="ECO:0000259" key="6">
    <source>
        <dbReference type="PROSITE" id="PS51935"/>
    </source>
</evidence>
<dbReference type="InterPro" id="IPR038765">
    <property type="entry name" value="Papain-like_cys_pep_sf"/>
</dbReference>
<dbReference type="OrthoDB" id="9807055at2"/>
<keyword evidence="8" id="KW-1185">Reference proteome</keyword>
<keyword evidence="5" id="KW-0788">Thiol protease</keyword>
<dbReference type="Gene3D" id="3.90.1720.10">
    <property type="entry name" value="endopeptidase domain like (from Nostoc punctiforme)"/>
    <property type="match status" value="1"/>
</dbReference>
<dbReference type="InterPro" id="IPR052062">
    <property type="entry name" value="Murein_DD/LD_carboxypeptidase"/>
</dbReference>
<accession>A0A7X3D0Q7</accession>
<dbReference type="PANTHER" id="PTHR47360:SF1">
    <property type="entry name" value="ENDOPEPTIDASE NLPC-RELATED"/>
    <property type="match status" value="1"/>
</dbReference>
<evidence type="ECO:0000313" key="7">
    <source>
        <dbReference type="EMBL" id="MUH34698.1"/>
    </source>
</evidence>
<evidence type="ECO:0000313" key="8">
    <source>
        <dbReference type="Proteomes" id="UP000540519"/>
    </source>
</evidence>